<evidence type="ECO:0000259" key="3">
    <source>
        <dbReference type="SMART" id="SM00854"/>
    </source>
</evidence>
<feature type="compositionally biased region" description="Basic and acidic residues" evidence="2">
    <location>
        <begin position="669"/>
        <end position="684"/>
    </location>
</feature>
<evidence type="ECO:0000256" key="1">
    <source>
        <dbReference type="ARBA" id="ARBA00005662"/>
    </source>
</evidence>
<accession>A0A7C3PAZ3</accession>
<sequence length="728" mass="80819">MVYSESLATTKAKPVARTGDFRTIARWLNQALMPYGIRALVGSDRAGRLRVLLELYPSAENFELVEHWRDPLMRYICHQLWLIRSPRIETLRLRARFAGDRQILWDRQVRLRRSMQQPATQSTNLRRRIQRTSRERSHLKLVRTIMVSGSTAAAFLVGGVFGSVKSPVENSNALTAGNQQGDRPVEVKAAAETVAVRQHTDISNSSDPDVTMMFSGDVTLAEHYERRFSNDPEWAFAKLDAYREADIAMVNLENPLTRATLNQPNKRFTFKADPKLVEVLKAGGVDIVTLANNHSMDFKEAGLTETLNVLDSAGIMRIGAGRDLNEARRPKVVDVKGQRIAFLGYYGEEYAATSTKAGTNSVDEQRIAEDIQAIRNEVDWIIVNYHWGQEKASQPAEWQRKLARFTIDQGADVVVGHHPHVLQGAEIYKGRPIAYSLGNFIFGGNSRDNYDTAVLKVAVNDRQMKVEFVPIQVRDYQARVAAAADGEAILKRLTGLSARFEQPMPVSTVLERQVSNAAPTQLVQPQTPESTPAPEPTTPNSSEQPTVTPSPTPESQSEQAPEAAPSQSPETENAQPGGDGFITSPNHTPFNKSNPDTWQLPKPEEKPKWRLQLPFTQPKDDTTESMQTPSQEPQTPADKAPASEPAAEPINAPAPDGETETPPQNSHIELTHRPDASEPEKSDLDQTSTSQPMQSDRTRHTSPEQWKQPGKVGADLVPDVSLQGAPQW</sequence>
<dbReference type="AlphaFoldDB" id="A0A7C3PAZ3"/>
<dbReference type="EMBL" id="DSRU01000048">
    <property type="protein sequence ID" value="HFM96892.1"/>
    <property type="molecule type" value="Genomic_DNA"/>
</dbReference>
<reference evidence="4" key="1">
    <citation type="journal article" date="2020" name="mSystems">
        <title>Genome- and Community-Level Interaction Insights into Carbon Utilization and Element Cycling Functions of Hydrothermarchaeota in Hydrothermal Sediment.</title>
        <authorList>
            <person name="Zhou Z."/>
            <person name="Liu Y."/>
            <person name="Xu W."/>
            <person name="Pan J."/>
            <person name="Luo Z.H."/>
            <person name="Li M."/>
        </authorList>
    </citation>
    <scope>NUCLEOTIDE SEQUENCE [LARGE SCALE GENOMIC DNA]</scope>
    <source>
        <strain evidence="4">SpSt-418</strain>
    </source>
</reference>
<dbReference type="Pfam" id="PF09587">
    <property type="entry name" value="PGA_cap"/>
    <property type="match status" value="1"/>
</dbReference>
<feature type="compositionally biased region" description="Low complexity" evidence="2">
    <location>
        <begin position="636"/>
        <end position="655"/>
    </location>
</feature>
<dbReference type="PANTHER" id="PTHR33393">
    <property type="entry name" value="POLYGLUTAMINE SYNTHESIS ACCESSORY PROTEIN RV0574C-RELATED"/>
    <property type="match status" value="1"/>
</dbReference>
<dbReference type="SMART" id="SM00854">
    <property type="entry name" value="PGA_cap"/>
    <property type="match status" value="1"/>
</dbReference>
<feature type="region of interest" description="Disordered" evidence="2">
    <location>
        <begin position="518"/>
        <end position="728"/>
    </location>
</feature>
<name>A0A7C3PAZ3_9CYAN</name>
<feature type="compositionally biased region" description="Polar residues" evidence="2">
    <location>
        <begin position="583"/>
        <end position="597"/>
    </location>
</feature>
<dbReference type="SUPFAM" id="SSF56300">
    <property type="entry name" value="Metallo-dependent phosphatases"/>
    <property type="match status" value="1"/>
</dbReference>
<organism evidence="4">
    <name type="scientific">Oscillatoriales cyanobacterium SpSt-418</name>
    <dbReference type="NCBI Taxonomy" id="2282169"/>
    <lineage>
        <taxon>Bacteria</taxon>
        <taxon>Bacillati</taxon>
        <taxon>Cyanobacteriota</taxon>
        <taxon>Cyanophyceae</taxon>
        <taxon>Oscillatoriophycideae</taxon>
        <taxon>Oscillatoriales</taxon>
    </lineage>
</organism>
<dbReference type="InterPro" id="IPR029052">
    <property type="entry name" value="Metallo-depent_PP-like"/>
</dbReference>
<evidence type="ECO:0000256" key="2">
    <source>
        <dbReference type="SAM" id="MobiDB-lite"/>
    </source>
</evidence>
<protein>
    <submittedName>
        <fullName evidence="4">CapA family protein</fullName>
    </submittedName>
</protein>
<feature type="domain" description="Capsule synthesis protein CapA" evidence="3">
    <location>
        <begin position="211"/>
        <end position="444"/>
    </location>
</feature>
<feature type="compositionally biased region" description="Polar residues" evidence="2">
    <location>
        <begin position="624"/>
        <end position="634"/>
    </location>
</feature>
<dbReference type="Gene3D" id="3.60.21.10">
    <property type="match status" value="1"/>
</dbReference>
<gene>
    <name evidence="4" type="ORF">ENR64_03835</name>
</gene>
<dbReference type="CDD" id="cd07381">
    <property type="entry name" value="MPP_CapA"/>
    <property type="match status" value="1"/>
</dbReference>
<dbReference type="PANTHER" id="PTHR33393:SF13">
    <property type="entry name" value="PGA BIOSYNTHESIS PROTEIN CAPA"/>
    <property type="match status" value="1"/>
</dbReference>
<comment type="similarity">
    <text evidence="1">Belongs to the CapA family.</text>
</comment>
<feature type="compositionally biased region" description="Polar residues" evidence="2">
    <location>
        <begin position="685"/>
        <end position="695"/>
    </location>
</feature>
<evidence type="ECO:0000313" key="4">
    <source>
        <dbReference type="EMBL" id="HFM96892.1"/>
    </source>
</evidence>
<dbReference type="InterPro" id="IPR052169">
    <property type="entry name" value="CW_Biosynth-Accessory"/>
</dbReference>
<comment type="caution">
    <text evidence="4">The sequence shown here is derived from an EMBL/GenBank/DDBJ whole genome shotgun (WGS) entry which is preliminary data.</text>
</comment>
<feature type="compositionally biased region" description="Polar residues" evidence="2">
    <location>
        <begin position="544"/>
        <end position="574"/>
    </location>
</feature>
<dbReference type="InterPro" id="IPR019079">
    <property type="entry name" value="Capsule_synth_CapA"/>
</dbReference>
<proteinExistence type="inferred from homology"/>